<keyword evidence="5" id="KW-1185">Reference proteome</keyword>
<organism evidence="4 5">
    <name type="scientific">Actinomadura craniellae</name>
    <dbReference type="NCBI Taxonomy" id="2231787"/>
    <lineage>
        <taxon>Bacteria</taxon>
        <taxon>Bacillati</taxon>
        <taxon>Actinomycetota</taxon>
        <taxon>Actinomycetes</taxon>
        <taxon>Streptosporangiales</taxon>
        <taxon>Thermomonosporaceae</taxon>
        <taxon>Actinomadura</taxon>
    </lineage>
</organism>
<dbReference type="Gene3D" id="3.30.9.20">
    <property type="match status" value="1"/>
</dbReference>
<evidence type="ECO:0000256" key="2">
    <source>
        <dbReference type="ARBA" id="ARBA00023027"/>
    </source>
</evidence>
<dbReference type="InterPro" id="IPR050631">
    <property type="entry name" value="PheA/TfdB_FAD_monoxygenase"/>
</dbReference>
<dbReference type="PANTHER" id="PTHR43476">
    <property type="entry name" value="3-(3-HYDROXY-PHENYL)PROPIONATE/3-HYDROXYCINNAMIC ACID HYDROXYLASE"/>
    <property type="match status" value="1"/>
</dbReference>
<dbReference type="GO" id="GO:0016491">
    <property type="term" value="F:oxidoreductase activity"/>
    <property type="evidence" value="ECO:0007669"/>
    <property type="project" value="UniProtKB-KW"/>
</dbReference>
<keyword evidence="1" id="KW-0560">Oxidoreductase</keyword>
<dbReference type="EMBL" id="QLYX01000012">
    <property type="protein sequence ID" value="RAY12590.1"/>
    <property type="molecule type" value="Genomic_DNA"/>
</dbReference>
<dbReference type="InterPro" id="IPR036188">
    <property type="entry name" value="FAD/NAD-bd_sf"/>
</dbReference>
<dbReference type="Proteomes" id="UP000251891">
    <property type="component" value="Unassembled WGS sequence"/>
</dbReference>
<dbReference type="InterPro" id="IPR002938">
    <property type="entry name" value="FAD-bd"/>
</dbReference>
<evidence type="ECO:0000259" key="3">
    <source>
        <dbReference type="Pfam" id="PF01494"/>
    </source>
</evidence>
<comment type="caution">
    <text evidence="4">The sequence shown here is derived from an EMBL/GenBank/DDBJ whole genome shotgun (WGS) entry which is preliminary data.</text>
</comment>
<gene>
    <name evidence="4" type="ORF">DPM19_23605</name>
</gene>
<dbReference type="Pfam" id="PF01494">
    <property type="entry name" value="FAD_binding_3"/>
    <property type="match status" value="1"/>
</dbReference>
<dbReference type="PRINTS" id="PR00420">
    <property type="entry name" value="RNGMNOXGNASE"/>
</dbReference>
<name>A0A365H0I4_9ACTN</name>
<dbReference type="GO" id="GO:0071949">
    <property type="term" value="F:FAD binding"/>
    <property type="evidence" value="ECO:0007669"/>
    <property type="project" value="InterPro"/>
</dbReference>
<dbReference type="PANTHER" id="PTHR43476:SF4">
    <property type="entry name" value="BLR0106 PROTEIN"/>
    <property type="match status" value="1"/>
</dbReference>
<protein>
    <recommendedName>
        <fullName evidence="3">FAD-binding domain-containing protein</fullName>
    </recommendedName>
</protein>
<reference evidence="4 5" key="1">
    <citation type="submission" date="2018-06" db="EMBL/GenBank/DDBJ databases">
        <title>Actinomadura craniellae sp. nov. isolated from marine sponge Craniella sp.</title>
        <authorList>
            <person name="Li L."/>
            <person name="Xu Q.H."/>
            <person name="Lin H.W."/>
            <person name="Lu Y.H."/>
        </authorList>
    </citation>
    <scope>NUCLEOTIDE SEQUENCE [LARGE SCALE GENOMIC DNA]</scope>
    <source>
        <strain evidence="4 5">LHW63021</strain>
    </source>
</reference>
<dbReference type="AlphaFoldDB" id="A0A365H0I4"/>
<dbReference type="Gene3D" id="3.50.50.60">
    <property type="entry name" value="FAD/NAD(P)-binding domain"/>
    <property type="match status" value="1"/>
</dbReference>
<dbReference type="SUPFAM" id="SSF51905">
    <property type="entry name" value="FAD/NAD(P)-binding domain"/>
    <property type="match status" value="1"/>
</dbReference>
<evidence type="ECO:0000313" key="4">
    <source>
        <dbReference type="EMBL" id="RAY12590.1"/>
    </source>
</evidence>
<keyword evidence="2" id="KW-0520">NAD</keyword>
<dbReference type="OrthoDB" id="3169239at2"/>
<evidence type="ECO:0000256" key="1">
    <source>
        <dbReference type="ARBA" id="ARBA00023002"/>
    </source>
</evidence>
<evidence type="ECO:0000313" key="5">
    <source>
        <dbReference type="Proteomes" id="UP000251891"/>
    </source>
</evidence>
<proteinExistence type="predicted"/>
<dbReference type="RefSeq" id="WP_111870197.1">
    <property type="nucleotide sequence ID" value="NZ_QLYX01000012.1"/>
</dbReference>
<sequence length="363" mass="37945">MRIAVVGGGPGGLYFAALAKELDPRHHVEVWERNPADRTYGFGVIFSAPALDALRRADLALAGALAPDLVGWNDVTVHHRGGSATTTGLGFAAIGRRALLRHLRRRCDRLGVAMHHHRAAPPVGRLRAAADLVVAADGAHSAIRAAHLESFGTTATPCALRYAWLGAGGSFDGLSFLVAETASGPVLAHAYPYEPGRSTFLVEAGPGAPTAGGRPDLDGLAGLFAEHLDGAPLRSNGSRWHHFTVVRNATWRAGNVVLLGDAAHTVHYSIGSGTKLALEDALALAAALRGAGTVPDALATYEAARRPVVEDAQRVAQASLEWFENVGTALDAPLPALMTDLLTRGGRVSLTDLRVADGLPWAA</sequence>
<accession>A0A365H0I4</accession>
<feature type="domain" description="FAD-binding" evidence="3">
    <location>
        <begin position="129"/>
        <end position="313"/>
    </location>
</feature>